<dbReference type="Pfam" id="PF12568">
    <property type="entry name" value="PanZ"/>
    <property type="match status" value="1"/>
</dbReference>
<dbReference type="AlphaFoldDB" id="A0A0K1XE38"/>
<feature type="domain" description="N-acetyltransferase" evidence="1">
    <location>
        <begin position="3"/>
        <end position="133"/>
    </location>
</feature>
<dbReference type="GeneID" id="93984226"/>
<protein>
    <recommendedName>
        <fullName evidence="1">N-acetyltransferase domain-containing protein</fullName>
    </recommendedName>
</protein>
<dbReference type="RefSeq" id="WP_053100634.1">
    <property type="nucleotide sequence ID" value="NZ_CP012358.1"/>
</dbReference>
<dbReference type="Proteomes" id="UP000063953">
    <property type="component" value="Chromosome"/>
</dbReference>
<dbReference type="OrthoDB" id="5736859at2"/>
<dbReference type="KEGG" id="pbb:AKN87_08080"/>
<dbReference type="SUPFAM" id="SSF55729">
    <property type="entry name" value="Acyl-CoA N-acyltransferases (Nat)"/>
    <property type="match status" value="1"/>
</dbReference>
<dbReference type="PROSITE" id="PS51186">
    <property type="entry name" value="GNAT"/>
    <property type="match status" value="1"/>
</dbReference>
<dbReference type="GO" id="GO:0016747">
    <property type="term" value="F:acyltransferase activity, transferring groups other than amino-acyl groups"/>
    <property type="evidence" value="ECO:0007669"/>
    <property type="project" value="InterPro"/>
</dbReference>
<evidence type="ECO:0000259" key="1">
    <source>
        <dbReference type="PROSITE" id="PS51186"/>
    </source>
</evidence>
<evidence type="ECO:0000313" key="3">
    <source>
        <dbReference type="Proteomes" id="UP000063953"/>
    </source>
</evidence>
<reference evidence="2 3" key="1">
    <citation type="journal article" date="2015" name="Genome Announc.">
        <title>Genome Sequences of Oblitimonas alkaliphila gen. nov. sp. nov. (Proposed), a Novel Bacterium of the Pseudomonadaceae Family.</title>
        <authorList>
            <person name="Lauer A.C."/>
            <person name="Nicholson A.C."/>
            <person name="Humrighouse B.W."/>
            <person name="Emery B."/>
            <person name="Drobish A."/>
            <person name="Juieng P."/>
            <person name="Loparev V."/>
            <person name="McQuiston J.R."/>
        </authorList>
    </citation>
    <scope>NUCLEOTIDE SEQUENCE [LARGE SCALE GENOMIC DNA]</scope>
    <source>
        <strain evidence="2 3">E5571</strain>
    </source>
</reference>
<accession>A0A0K1XE38</accession>
<keyword evidence="3" id="KW-1185">Reference proteome</keyword>
<name>A0A0K1XE38_9GAMM</name>
<dbReference type="Gene3D" id="3.40.630.30">
    <property type="match status" value="1"/>
</dbReference>
<organism evidence="2 3">
    <name type="scientific">Thiopseudomonas alkaliphila</name>
    <dbReference type="NCBI Taxonomy" id="1697053"/>
    <lineage>
        <taxon>Bacteria</taxon>
        <taxon>Pseudomonadati</taxon>
        <taxon>Pseudomonadota</taxon>
        <taxon>Gammaproteobacteria</taxon>
        <taxon>Pseudomonadales</taxon>
        <taxon>Pseudomonadaceae</taxon>
        <taxon>Thiopseudomonas</taxon>
    </lineage>
</organism>
<dbReference type="InterPro" id="IPR016181">
    <property type="entry name" value="Acyl_CoA_acyltransferase"/>
</dbReference>
<gene>
    <name evidence="2" type="ORF">AKN88_05545</name>
</gene>
<dbReference type="EMBL" id="CP012365">
    <property type="protein sequence ID" value="AKX59453.1"/>
    <property type="molecule type" value="Genomic_DNA"/>
</dbReference>
<dbReference type="InterPro" id="IPR040448">
    <property type="entry name" value="PanZ_GNAT"/>
</dbReference>
<sequence length="133" mass="15547">MPVYIETLTQPSAQDLQDLTDLYQEQATTLLQPFTSVKQLIEHALQQQQLRVCRFNGRLLGAGIVQQQAQRWLVSHLCVRQLTWRRGVAKRLLEVLQQQSEQQAVKLVFIVPKDEQIMRNYALRHQLDILEND</sequence>
<evidence type="ECO:0000313" key="2">
    <source>
        <dbReference type="EMBL" id="AKX59453.1"/>
    </source>
</evidence>
<dbReference type="STRING" id="1697053.AKN87_08080"/>
<dbReference type="InterPro" id="IPR000182">
    <property type="entry name" value="GNAT_dom"/>
</dbReference>
<proteinExistence type="predicted"/>